<gene>
    <name evidence="2" type="ORF">C1SCF055_LOCUS13218</name>
</gene>
<dbReference type="SUPFAM" id="SSF53335">
    <property type="entry name" value="S-adenosyl-L-methionine-dependent methyltransferases"/>
    <property type="match status" value="1"/>
</dbReference>
<organism evidence="2">
    <name type="scientific">Cladocopium goreaui</name>
    <dbReference type="NCBI Taxonomy" id="2562237"/>
    <lineage>
        <taxon>Eukaryota</taxon>
        <taxon>Sar</taxon>
        <taxon>Alveolata</taxon>
        <taxon>Dinophyceae</taxon>
        <taxon>Suessiales</taxon>
        <taxon>Symbiodiniaceae</taxon>
        <taxon>Cladocopium</taxon>
    </lineage>
</organism>
<dbReference type="EMBL" id="CAMXCT020001021">
    <property type="protein sequence ID" value="CAL1139187.1"/>
    <property type="molecule type" value="Genomic_DNA"/>
</dbReference>
<evidence type="ECO:0000313" key="2">
    <source>
        <dbReference type="EMBL" id="CAI3985812.1"/>
    </source>
</evidence>
<evidence type="ECO:0000313" key="5">
    <source>
        <dbReference type="Proteomes" id="UP001152797"/>
    </source>
</evidence>
<keyword evidence="5" id="KW-1185">Reference proteome</keyword>
<sequence>ISDDLEMQSDSNMSEQSWRSAWDRGAMEIERGMLPVVGTACSGSGAPCHALAQLVGDANYKELFASEIHAGARSFLLENYNIEHLYHNMLSARKLRLAELVQYTVKNVLQRMNITRIAILENVMGMTKRAAKTSSSAEYKAPLDFVLKGVLQSEDGEEEEIGLELIDGYAVCVYKLQSKSFGLGQTRTRLYFVMVHESVGDTGTLDHIGSLLDKFQSAIRPDDGPVWQAMQYAAGSGHGWVSETTPPALSYVTSGKTRTEFDKLKTDLGFEHASLEEYHKYSTWCKQRFGDMWLCGMNGREVEQLDLLWHMTEVGERDRLVTDIIKSLRRGAHRSDGLAPTLTTNSKVYDFKFHRLLTPPDMLALHGFRLDHIKFPLGSKRSLYSMLAGNAMSVPCIGAVLTSALLTCNVRECFRVAMTPSPMLQMSSHESSSDDGDSNGSSEPGGYSEAVRQAWPTVSHAGSGFSPKELRNFLQKPGGSVL</sequence>
<evidence type="ECO:0000313" key="4">
    <source>
        <dbReference type="EMBL" id="CAL4773124.1"/>
    </source>
</evidence>
<comment type="caution">
    <text evidence="2">The sequence shown here is derived from an EMBL/GenBank/DDBJ whole genome shotgun (WGS) entry which is preliminary data.</text>
</comment>
<dbReference type="EMBL" id="CAMXCT010001021">
    <property type="protein sequence ID" value="CAI3985812.1"/>
    <property type="molecule type" value="Genomic_DNA"/>
</dbReference>
<dbReference type="InterPro" id="IPR029063">
    <property type="entry name" value="SAM-dependent_MTases_sf"/>
</dbReference>
<proteinExistence type="predicted"/>
<dbReference type="Gene3D" id="3.40.50.150">
    <property type="entry name" value="Vaccinia Virus protein VP39"/>
    <property type="match status" value="1"/>
</dbReference>
<reference evidence="2" key="1">
    <citation type="submission" date="2022-10" db="EMBL/GenBank/DDBJ databases">
        <authorList>
            <person name="Chen Y."/>
            <person name="Dougan E. K."/>
            <person name="Chan C."/>
            <person name="Rhodes N."/>
            <person name="Thang M."/>
        </authorList>
    </citation>
    <scope>NUCLEOTIDE SEQUENCE</scope>
</reference>
<protein>
    <submittedName>
        <fullName evidence="4">DNA (Cytosine-5-)-methyltransferase</fullName>
    </submittedName>
</protein>
<reference evidence="3" key="2">
    <citation type="submission" date="2024-04" db="EMBL/GenBank/DDBJ databases">
        <authorList>
            <person name="Chen Y."/>
            <person name="Shah S."/>
            <person name="Dougan E. K."/>
            <person name="Thang M."/>
            <person name="Chan C."/>
        </authorList>
    </citation>
    <scope>NUCLEOTIDE SEQUENCE [LARGE SCALE GENOMIC DNA]</scope>
</reference>
<dbReference type="AlphaFoldDB" id="A0A9P1C6Z5"/>
<dbReference type="EMBL" id="CAMXCT030001021">
    <property type="protein sequence ID" value="CAL4773124.1"/>
    <property type="molecule type" value="Genomic_DNA"/>
</dbReference>
<feature type="non-terminal residue" evidence="2">
    <location>
        <position position="482"/>
    </location>
</feature>
<name>A0A9P1C6Z5_9DINO</name>
<evidence type="ECO:0000313" key="3">
    <source>
        <dbReference type="EMBL" id="CAL1139187.1"/>
    </source>
</evidence>
<feature type="region of interest" description="Disordered" evidence="1">
    <location>
        <begin position="424"/>
        <end position="482"/>
    </location>
</feature>
<dbReference type="Proteomes" id="UP001152797">
    <property type="component" value="Unassembled WGS sequence"/>
</dbReference>
<evidence type="ECO:0000256" key="1">
    <source>
        <dbReference type="SAM" id="MobiDB-lite"/>
    </source>
</evidence>
<accession>A0A9P1C6Z5</accession>
<dbReference type="OrthoDB" id="414562at2759"/>